<dbReference type="GeneID" id="17275513"/>
<dbReference type="Proteomes" id="UP000013827">
    <property type="component" value="Unassembled WGS sequence"/>
</dbReference>
<dbReference type="STRING" id="2903.R1FAE7"/>
<dbReference type="GO" id="GO:0005524">
    <property type="term" value="F:ATP binding"/>
    <property type="evidence" value="ECO:0007669"/>
    <property type="project" value="InterPro"/>
</dbReference>
<dbReference type="PANTHER" id="PTHR33471">
    <property type="entry name" value="ATP-DEPENDENT ZINC METALLOPROTEASE-RELATED"/>
    <property type="match status" value="1"/>
</dbReference>
<reference evidence="3" key="1">
    <citation type="journal article" date="2013" name="Nature">
        <title>Pan genome of the phytoplankton Emiliania underpins its global distribution.</title>
        <authorList>
            <person name="Read B.A."/>
            <person name="Kegel J."/>
            <person name="Klute M.J."/>
            <person name="Kuo A."/>
            <person name="Lefebvre S.C."/>
            <person name="Maumus F."/>
            <person name="Mayer C."/>
            <person name="Miller J."/>
            <person name="Monier A."/>
            <person name="Salamov A."/>
            <person name="Young J."/>
            <person name="Aguilar M."/>
            <person name="Claverie J.M."/>
            <person name="Frickenhaus S."/>
            <person name="Gonzalez K."/>
            <person name="Herman E.K."/>
            <person name="Lin Y.C."/>
            <person name="Napier J."/>
            <person name="Ogata H."/>
            <person name="Sarno A.F."/>
            <person name="Shmutz J."/>
            <person name="Schroeder D."/>
            <person name="de Vargas C."/>
            <person name="Verret F."/>
            <person name="von Dassow P."/>
            <person name="Valentin K."/>
            <person name="Van de Peer Y."/>
            <person name="Wheeler G."/>
            <person name="Dacks J.B."/>
            <person name="Delwiche C.F."/>
            <person name="Dyhrman S.T."/>
            <person name="Glockner G."/>
            <person name="John U."/>
            <person name="Richards T."/>
            <person name="Worden A.Z."/>
            <person name="Zhang X."/>
            <person name="Grigoriev I.V."/>
            <person name="Allen A.E."/>
            <person name="Bidle K."/>
            <person name="Borodovsky M."/>
            <person name="Bowler C."/>
            <person name="Brownlee C."/>
            <person name="Cock J.M."/>
            <person name="Elias M."/>
            <person name="Gladyshev V.N."/>
            <person name="Groth M."/>
            <person name="Guda C."/>
            <person name="Hadaegh A."/>
            <person name="Iglesias-Rodriguez M.D."/>
            <person name="Jenkins J."/>
            <person name="Jones B.M."/>
            <person name="Lawson T."/>
            <person name="Leese F."/>
            <person name="Lindquist E."/>
            <person name="Lobanov A."/>
            <person name="Lomsadze A."/>
            <person name="Malik S.B."/>
            <person name="Marsh M.E."/>
            <person name="Mackinder L."/>
            <person name="Mock T."/>
            <person name="Mueller-Roeber B."/>
            <person name="Pagarete A."/>
            <person name="Parker M."/>
            <person name="Probert I."/>
            <person name="Quesneville H."/>
            <person name="Raines C."/>
            <person name="Rensing S.A."/>
            <person name="Riano-Pachon D.M."/>
            <person name="Richier S."/>
            <person name="Rokitta S."/>
            <person name="Shiraiwa Y."/>
            <person name="Soanes D.M."/>
            <person name="van der Giezen M."/>
            <person name="Wahlund T.M."/>
            <person name="Williams B."/>
            <person name="Wilson W."/>
            <person name="Wolfe G."/>
            <person name="Wurch L.L."/>
        </authorList>
    </citation>
    <scope>NUCLEOTIDE SEQUENCE</scope>
</reference>
<dbReference type="PANTHER" id="PTHR33471:SF7">
    <property type="entry name" value="ATP-DEPENDENT ZINC METALLOPROTEASE-RELATED"/>
    <property type="match status" value="1"/>
</dbReference>
<dbReference type="HOGENOM" id="CLU_853755_0_0_1"/>
<dbReference type="GO" id="GO:0004222">
    <property type="term" value="F:metalloendopeptidase activity"/>
    <property type="evidence" value="ECO:0007669"/>
    <property type="project" value="InterPro"/>
</dbReference>
<evidence type="ECO:0000313" key="2">
    <source>
        <dbReference type="EnsemblProtists" id="EOD30239"/>
    </source>
</evidence>
<evidence type="ECO:0000256" key="1">
    <source>
        <dbReference type="SAM" id="Phobius"/>
    </source>
</evidence>
<sequence length="326" mass="33789">MLSLCAAAASSTALAPDVWTASAVPTASMLSAGRNAGEVSLWGSVSPRARPVALWELKLFFKAEDDMQRQLGLRGQKDQDDTFGLIAGIAVAGVVTSSVIEASSLPPVAKLPLGAVCSLAPFLALAAGVAAMQASVTALRRLDPAYRRRQNFHEAPLNPDRTGPCTVAGHFLVGHLLGLEVAEFNAASADGAGAQVAFAGPEAQARTHDVVDGPAELEAEHGLAVLAMAGVAAEVIACGSAEGGYADVAQLKGMLAIASPPVTEARAVDDRIRWATLMALTMLQNHRPCLEALAERFESARDAGECIRLLEATARGPPPRGVESRD</sequence>
<name>A0A0D3K3A4_EMIH1</name>
<reference evidence="2" key="2">
    <citation type="submission" date="2024-10" db="UniProtKB">
        <authorList>
            <consortium name="EnsemblProtists"/>
        </authorList>
    </citation>
    <scope>IDENTIFICATION</scope>
</reference>
<dbReference type="OMA" id="QARTHDV"/>
<organism evidence="2 3">
    <name type="scientific">Emiliania huxleyi (strain CCMP1516)</name>
    <dbReference type="NCBI Taxonomy" id="280463"/>
    <lineage>
        <taxon>Eukaryota</taxon>
        <taxon>Haptista</taxon>
        <taxon>Haptophyta</taxon>
        <taxon>Prymnesiophyceae</taxon>
        <taxon>Isochrysidales</taxon>
        <taxon>Noelaerhabdaceae</taxon>
        <taxon>Emiliania</taxon>
    </lineage>
</organism>
<feature type="transmembrane region" description="Helical" evidence="1">
    <location>
        <begin position="82"/>
        <end position="100"/>
    </location>
</feature>
<accession>A0A0D3K3A4</accession>
<keyword evidence="3" id="KW-1185">Reference proteome</keyword>
<dbReference type="eggNOG" id="ENOG502QWEW">
    <property type="taxonomic scope" value="Eukaryota"/>
</dbReference>
<dbReference type="AlphaFoldDB" id="A0A0D3K3A4"/>
<dbReference type="RefSeq" id="XP_005782668.1">
    <property type="nucleotide sequence ID" value="XM_005782611.1"/>
</dbReference>
<protein>
    <submittedName>
        <fullName evidence="2">Uncharacterized protein</fullName>
    </submittedName>
</protein>
<dbReference type="InterPro" id="IPR037219">
    <property type="entry name" value="Peptidase_M41-like"/>
</dbReference>
<keyword evidence="1" id="KW-0472">Membrane</keyword>
<dbReference type="GO" id="GO:0004176">
    <property type="term" value="F:ATP-dependent peptidase activity"/>
    <property type="evidence" value="ECO:0007669"/>
    <property type="project" value="InterPro"/>
</dbReference>
<dbReference type="EnsemblProtists" id="EOD30239">
    <property type="protein sequence ID" value="EOD30239"/>
    <property type="gene ID" value="EMIHUDRAFT_456653"/>
</dbReference>
<evidence type="ECO:0000313" key="3">
    <source>
        <dbReference type="Proteomes" id="UP000013827"/>
    </source>
</evidence>
<dbReference type="KEGG" id="ehx:EMIHUDRAFT_456653"/>
<keyword evidence="1" id="KW-0812">Transmembrane</keyword>
<keyword evidence="1" id="KW-1133">Transmembrane helix</keyword>
<proteinExistence type="predicted"/>
<feature type="transmembrane region" description="Helical" evidence="1">
    <location>
        <begin position="112"/>
        <end position="139"/>
    </location>
</feature>
<dbReference type="SUPFAM" id="SSF140990">
    <property type="entry name" value="FtsH protease domain-like"/>
    <property type="match status" value="1"/>
</dbReference>
<dbReference type="GO" id="GO:0006508">
    <property type="term" value="P:proteolysis"/>
    <property type="evidence" value="ECO:0007669"/>
    <property type="project" value="InterPro"/>
</dbReference>
<dbReference type="PaxDb" id="2903-EOD30239"/>